<sequence length="25" mass="2674">MSMMKPQVGLRTLGGWVSAVAEDLP</sequence>
<gene>
    <name evidence="1" type="ORF">SIRAN1484</name>
</gene>
<name>A0A060ZFD5_9ACTN</name>
<organism evidence="1">
    <name type="scientific">Streptomyces iranensis</name>
    <dbReference type="NCBI Taxonomy" id="576784"/>
    <lineage>
        <taxon>Bacteria</taxon>
        <taxon>Bacillati</taxon>
        <taxon>Actinomycetota</taxon>
        <taxon>Actinomycetes</taxon>
        <taxon>Kitasatosporales</taxon>
        <taxon>Streptomycetaceae</taxon>
        <taxon>Streptomyces</taxon>
        <taxon>Streptomyces violaceusniger group</taxon>
    </lineage>
</organism>
<proteinExistence type="predicted"/>
<reference evidence="1" key="1">
    <citation type="submission" date="2014-05" db="EMBL/GenBank/DDBJ databases">
        <authorList>
            <person name="Horn Fabian"/>
        </authorList>
    </citation>
    <scope>NUCLEOTIDE SEQUENCE</scope>
</reference>
<dbReference type="EMBL" id="LK022848">
    <property type="protein sequence ID" value="CDR04065.1"/>
    <property type="molecule type" value="Genomic_DNA"/>
</dbReference>
<protein>
    <submittedName>
        <fullName evidence="1">Uncharacterized protein</fullName>
    </submittedName>
</protein>
<dbReference type="AlphaFoldDB" id="A0A060ZFD5"/>
<dbReference type="HOGENOM" id="CLU_3419240_0_0_11"/>
<accession>A0A060ZFD5</accession>
<evidence type="ECO:0000313" key="1">
    <source>
        <dbReference type="EMBL" id="CDR04065.1"/>
    </source>
</evidence>